<evidence type="ECO:0000256" key="6">
    <source>
        <dbReference type="ARBA" id="ARBA00022982"/>
    </source>
</evidence>
<dbReference type="InterPro" id="IPR050395">
    <property type="entry name" value="4Fe4S_Ferredoxin_RnfB"/>
</dbReference>
<keyword evidence="6" id="KW-0249">Electron transport</keyword>
<evidence type="ECO:0000256" key="7">
    <source>
        <dbReference type="ARBA" id="ARBA00023004"/>
    </source>
</evidence>
<feature type="domain" description="4Fe-4S ferredoxin-type" evidence="10">
    <location>
        <begin position="106"/>
        <end position="135"/>
    </location>
</feature>
<keyword evidence="4" id="KW-0677">Repeat</keyword>
<evidence type="ECO:0000256" key="1">
    <source>
        <dbReference type="ARBA" id="ARBA00022448"/>
    </source>
</evidence>
<accession>A0ABZ2H0Z1</accession>
<dbReference type="EMBL" id="CP135136">
    <property type="protein sequence ID" value="WWR11814.1"/>
    <property type="molecule type" value="Genomic_DNA"/>
</dbReference>
<dbReference type="InterPro" id="IPR007202">
    <property type="entry name" value="4Fe-4S_dom"/>
</dbReference>
<dbReference type="InterPro" id="IPR010207">
    <property type="entry name" value="Elect_transpt_cplx_RnfB/RsxB"/>
</dbReference>
<organism evidence="12 13">
    <name type="scientific">Candidatus Legionella polyplacis</name>
    <dbReference type="NCBI Taxonomy" id="2005262"/>
    <lineage>
        <taxon>Bacteria</taxon>
        <taxon>Pseudomonadati</taxon>
        <taxon>Pseudomonadota</taxon>
        <taxon>Gammaproteobacteria</taxon>
        <taxon>Legionellales</taxon>
        <taxon>Legionellaceae</taxon>
        <taxon>Legionella</taxon>
    </lineage>
</organism>
<evidence type="ECO:0000259" key="10">
    <source>
        <dbReference type="PROSITE" id="PS51379"/>
    </source>
</evidence>
<gene>
    <name evidence="12" type="ORF">RQL38_01435</name>
</gene>
<keyword evidence="8" id="KW-0411">Iron-sulfur</keyword>
<dbReference type="Proteomes" id="UP001360424">
    <property type="component" value="Chromosome"/>
</dbReference>
<evidence type="ECO:0000256" key="5">
    <source>
        <dbReference type="ARBA" id="ARBA00022967"/>
    </source>
</evidence>
<protein>
    <submittedName>
        <fullName evidence="12">RnfABCDGE type electron transport complex subunit B</fullName>
    </submittedName>
</protein>
<name>A0ABZ2H0Z1_9GAMM</name>
<dbReference type="NCBIfam" id="TIGR01944">
    <property type="entry name" value="rnfB"/>
    <property type="match status" value="1"/>
</dbReference>
<dbReference type="Gene3D" id="3.30.70.20">
    <property type="match status" value="1"/>
</dbReference>
<dbReference type="PROSITE" id="PS00198">
    <property type="entry name" value="4FE4S_FER_1"/>
    <property type="match status" value="1"/>
</dbReference>
<evidence type="ECO:0000256" key="4">
    <source>
        <dbReference type="ARBA" id="ARBA00022737"/>
    </source>
</evidence>
<evidence type="ECO:0000256" key="2">
    <source>
        <dbReference type="ARBA" id="ARBA00022485"/>
    </source>
</evidence>
<evidence type="ECO:0000259" key="11">
    <source>
        <dbReference type="PROSITE" id="PS51656"/>
    </source>
</evidence>
<keyword evidence="9" id="KW-0472">Membrane</keyword>
<reference evidence="12" key="1">
    <citation type="submission" date="2023-09" db="EMBL/GenBank/DDBJ databases">
        <title>Genomes of two closely related lineages of the louse Polyplax serrata with different host specificities.</title>
        <authorList>
            <person name="Martinu J."/>
            <person name="Tarabai H."/>
            <person name="Stefka J."/>
            <person name="Hypsa V."/>
        </authorList>
    </citation>
    <scope>NUCLEOTIDE SEQUENCE [LARGE SCALE GENOMIC DNA]</scope>
    <source>
        <strain evidence="12">HR10_N</strain>
    </source>
</reference>
<keyword evidence="7" id="KW-0408">Iron</keyword>
<dbReference type="PROSITE" id="PS51379">
    <property type="entry name" value="4FE4S_FER_2"/>
    <property type="match status" value="2"/>
</dbReference>
<evidence type="ECO:0000256" key="9">
    <source>
        <dbReference type="ARBA" id="ARBA00023136"/>
    </source>
</evidence>
<dbReference type="SUPFAM" id="SSF54862">
    <property type="entry name" value="4Fe-4S ferredoxins"/>
    <property type="match status" value="1"/>
</dbReference>
<proteinExistence type="predicted"/>
<dbReference type="PANTHER" id="PTHR43560">
    <property type="entry name" value="ION-TRANSLOCATING OXIDOREDUCTASE COMPLEX SUBUNIT B"/>
    <property type="match status" value="1"/>
</dbReference>
<dbReference type="InterPro" id="IPR017896">
    <property type="entry name" value="4Fe4S_Fe-S-bd"/>
</dbReference>
<dbReference type="Gene3D" id="1.10.15.40">
    <property type="entry name" value="Electron transport complex subunit B, putative Fe-S cluster"/>
    <property type="match status" value="1"/>
</dbReference>
<keyword evidence="5" id="KW-1278">Translocase</keyword>
<dbReference type="Pfam" id="PF04060">
    <property type="entry name" value="FeS"/>
    <property type="match status" value="1"/>
</dbReference>
<evidence type="ECO:0000256" key="8">
    <source>
        <dbReference type="ARBA" id="ARBA00023014"/>
    </source>
</evidence>
<dbReference type="PANTHER" id="PTHR43560:SF1">
    <property type="entry name" value="ION-TRANSLOCATING OXIDOREDUCTASE COMPLEX SUBUNIT B"/>
    <property type="match status" value="1"/>
</dbReference>
<evidence type="ECO:0000313" key="13">
    <source>
        <dbReference type="Proteomes" id="UP001360424"/>
    </source>
</evidence>
<feature type="domain" description="4Fe-4S" evidence="11">
    <location>
        <begin position="1"/>
        <end position="59"/>
    </location>
</feature>
<dbReference type="Pfam" id="PF14697">
    <property type="entry name" value="Fer4_21"/>
    <property type="match status" value="1"/>
</dbReference>
<evidence type="ECO:0000313" key="12">
    <source>
        <dbReference type="EMBL" id="WWR11814.1"/>
    </source>
</evidence>
<keyword evidence="13" id="KW-1185">Reference proteome</keyword>
<dbReference type="InterPro" id="IPR017900">
    <property type="entry name" value="4Fe4S_Fe_S_CS"/>
</dbReference>
<feature type="domain" description="4Fe-4S ferredoxin-type" evidence="10">
    <location>
        <begin position="76"/>
        <end position="105"/>
    </location>
</feature>
<keyword evidence="2" id="KW-0004">4Fe-4S</keyword>
<dbReference type="RefSeq" id="WP_338521260.1">
    <property type="nucleotide sequence ID" value="NZ_CP135136.1"/>
</dbReference>
<evidence type="ECO:0000256" key="3">
    <source>
        <dbReference type="ARBA" id="ARBA00022723"/>
    </source>
</evidence>
<sequence>MISVKEINNLLPQSQCGKCSYSGCLSYARALKRGTTKDIGRCFFGGIELVKKLGKLLNIDVNLYLKDIDKYHKNVFIAKIDVFECIGCSKCIKYCPVDAIIGSRKLMHAVIPYECTGCGLCIEICPMNCIQLVPSLKKIYDKEKSYKRFILKKKRLLKSRIKNKDLFCSKEILNNGCNKNLDQEKKLMQDYIKNISSGLK</sequence>
<keyword evidence="3" id="KW-0479">Metal-binding</keyword>
<keyword evidence="1" id="KW-0813">Transport</keyword>
<dbReference type="PROSITE" id="PS51656">
    <property type="entry name" value="4FE4S"/>
    <property type="match status" value="1"/>
</dbReference>